<gene>
    <name evidence="4" type="primary">SSCI30660.1</name>
    <name evidence="3" type="ORF">SPSC_03841</name>
</gene>
<protein>
    <submittedName>
        <fullName evidence="3">Probable Clb1-B-type cyclin 1</fullName>
    </submittedName>
</protein>
<feature type="region of interest" description="Disordered" evidence="1">
    <location>
        <begin position="110"/>
        <end position="140"/>
    </location>
</feature>
<dbReference type="EMBL" id="CCFA01001688">
    <property type="protein sequence ID" value="CDW97400.1"/>
    <property type="molecule type" value="Genomic_DNA"/>
</dbReference>
<evidence type="ECO:0000256" key="1">
    <source>
        <dbReference type="SAM" id="MobiDB-lite"/>
    </source>
</evidence>
<dbReference type="AlphaFoldDB" id="A0A0F7S967"/>
<evidence type="ECO:0000313" key="5">
    <source>
        <dbReference type="Proteomes" id="UP000242770"/>
    </source>
</evidence>
<organism evidence="4 5">
    <name type="scientific">Sporisorium scitamineum</name>
    <dbReference type="NCBI Taxonomy" id="49012"/>
    <lineage>
        <taxon>Eukaryota</taxon>
        <taxon>Fungi</taxon>
        <taxon>Dikarya</taxon>
        <taxon>Basidiomycota</taxon>
        <taxon>Ustilaginomycotina</taxon>
        <taxon>Ustilaginomycetes</taxon>
        <taxon>Ustilaginales</taxon>
        <taxon>Ustilaginaceae</taxon>
        <taxon>Sporisorium</taxon>
    </lineage>
</organism>
<dbReference type="OrthoDB" id="5590282at2759"/>
<dbReference type="Proteomes" id="UP000242770">
    <property type="component" value="Unassembled WGS sequence"/>
</dbReference>
<dbReference type="STRING" id="49012.A0A0F7S967"/>
<keyword evidence="5" id="KW-1185">Reference proteome</keyword>
<dbReference type="InterPro" id="IPR006671">
    <property type="entry name" value="Cyclin_N"/>
</dbReference>
<reference evidence="3" key="3">
    <citation type="submission" date="2014-06" db="EMBL/GenBank/DDBJ databases">
        <authorList>
            <person name="Ju J."/>
            <person name="Zhang J."/>
        </authorList>
    </citation>
    <scope>NUCLEOTIDE SEQUENCE</scope>
    <source>
        <strain evidence="3">SscI8</strain>
    </source>
</reference>
<evidence type="ECO:0000313" key="4">
    <source>
        <dbReference type="EMBL" id="CDW97400.1"/>
    </source>
</evidence>
<name>A0A0F7S967_9BASI</name>
<dbReference type="InterPro" id="IPR036915">
    <property type="entry name" value="Cyclin-like_sf"/>
</dbReference>
<sequence length="140" mass="15936">MPHKQQDLDAEDAKEPLMVAKYVNDIFEYMKELEILNMPNGDYMLTQKEINWDKHTILVDWLIDVHTKFHHPFLTLASSSLITSMSYHPDSFVASPMALQHQFAIATHNDTQARHSHQNSIRNGSSSSSDEARMAATIAP</sequence>
<reference evidence="5" key="2">
    <citation type="submission" date="2014-06" db="EMBL/GenBank/DDBJ databases">
        <authorList>
            <person name="Berkman P.J."/>
        </authorList>
    </citation>
    <scope>NUCLEOTIDE SEQUENCE [LARGE SCALE GENOMIC DNA]</scope>
</reference>
<accession>A0A0F7S967</accession>
<evidence type="ECO:0000259" key="2">
    <source>
        <dbReference type="Pfam" id="PF00134"/>
    </source>
</evidence>
<evidence type="ECO:0000313" key="3">
    <source>
        <dbReference type="EMBL" id="CDR88181.1"/>
    </source>
</evidence>
<dbReference type="EMBL" id="LK056673">
    <property type="protein sequence ID" value="CDR88181.1"/>
    <property type="molecule type" value="Genomic_DNA"/>
</dbReference>
<dbReference type="Pfam" id="PF00134">
    <property type="entry name" value="Cyclin_N"/>
    <property type="match status" value="1"/>
</dbReference>
<reference evidence="4" key="1">
    <citation type="submission" date="2014-06" db="EMBL/GenBank/DDBJ databases">
        <authorList>
            <person name="Berkman J.Paul."/>
        </authorList>
    </citation>
    <scope>NUCLEOTIDE SEQUENCE [LARGE SCALE GENOMIC DNA]</scope>
</reference>
<proteinExistence type="predicted"/>
<dbReference type="SUPFAM" id="SSF47954">
    <property type="entry name" value="Cyclin-like"/>
    <property type="match status" value="1"/>
</dbReference>
<feature type="domain" description="Cyclin N-terminal" evidence="2">
    <location>
        <begin position="25"/>
        <end position="77"/>
    </location>
</feature>